<comment type="caution">
    <text evidence="2">The sequence shown here is derived from an EMBL/GenBank/DDBJ whole genome shotgun (WGS) entry which is preliminary data.</text>
</comment>
<evidence type="ECO:0000256" key="1">
    <source>
        <dbReference type="SAM" id="MobiDB-lite"/>
    </source>
</evidence>
<gene>
    <name evidence="2" type="ORF">ACIBG2_01960</name>
</gene>
<name>A0ABW7YLB9_9ACTN</name>
<evidence type="ECO:0000313" key="2">
    <source>
        <dbReference type="EMBL" id="MFI6496113.1"/>
    </source>
</evidence>
<sequence>MSGSWCERPKPPAAPCELPSPFAAPEKPDAWCQTSGSSDAAKVVGFLLRLARR</sequence>
<dbReference type="EMBL" id="JBITGY010000001">
    <property type="protein sequence ID" value="MFI6496113.1"/>
    <property type="molecule type" value="Genomic_DNA"/>
</dbReference>
<protein>
    <submittedName>
        <fullName evidence="2">Uncharacterized protein</fullName>
    </submittedName>
</protein>
<dbReference type="Proteomes" id="UP001612741">
    <property type="component" value="Unassembled WGS sequence"/>
</dbReference>
<reference evidence="2 3" key="1">
    <citation type="submission" date="2024-10" db="EMBL/GenBank/DDBJ databases">
        <title>The Natural Products Discovery Center: Release of the First 8490 Sequenced Strains for Exploring Actinobacteria Biosynthetic Diversity.</title>
        <authorList>
            <person name="Kalkreuter E."/>
            <person name="Kautsar S.A."/>
            <person name="Yang D."/>
            <person name="Bader C.D."/>
            <person name="Teijaro C.N."/>
            <person name="Fluegel L."/>
            <person name="Davis C.M."/>
            <person name="Simpson J.R."/>
            <person name="Lauterbach L."/>
            <person name="Steele A.D."/>
            <person name="Gui C."/>
            <person name="Meng S."/>
            <person name="Li G."/>
            <person name="Viehrig K."/>
            <person name="Ye F."/>
            <person name="Su P."/>
            <person name="Kiefer A.F."/>
            <person name="Nichols A."/>
            <person name="Cepeda A.J."/>
            <person name="Yan W."/>
            <person name="Fan B."/>
            <person name="Jiang Y."/>
            <person name="Adhikari A."/>
            <person name="Zheng C.-J."/>
            <person name="Schuster L."/>
            <person name="Cowan T.M."/>
            <person name="Smanski M.J."/>
            <person name="Chevrette M.G."/>
            <person name="De Carvalho L.P.S."/>
            <person name="Shen B."/>
        </authorList>
    </citation>
    <scope>NUCLEOTIDE SEQUENCE [LARGE SCALE GENOMIC DNA]</scope>
    <source>
        <strain evidence="2 3">NPDC050545</strain>
    </source>
</reference>
<organism evidence="2 3">
    <name type="scientific">Nonomuraea typhae</name>
    <dbReference type="NCBI Taxonomy" id="2603600"/>
    <lineage>
        <taxon>Bacteria</taxon>
        <taxon>Bacillati</taxon>
        <taxon>Actinomycetota</taxon>
        <taxon>Actinomycetes</taxon>
        <taxon>Streptosporangiales</taxon>
        <taxon>Streptosporangiaceae</taxon>
        <taxon>Nonomuraea</taxon>
    </lineage>
</organism>
<feature type="region of interest" description="Disordered" evidence="1">
    <location>
        <begin position="1"/>
        <end position="20"/>
    </location>
</feature>
<dbReference type="RefSeq" id="WP_397078039.1">
    <property type="nucleotide sequence ID" value="NZ_JBITGY010000001.1"/>
</dbReference>
<keyword evidence="3" id="KW-1185">Reference proteome</keyword>
<proteinExistence type="predicted"/>
<evidence type="ECO:0000313" key="3">
    <source>
        <dbReference type="Proteomes" id="UP001612741"/>
    </source>
</evidence>
<accession>A0ABW7YLB9</accession>